<evidence type="ECO:0000256" key="6">
    <source>
        <dbReference type="ARBA" id="ARBA00022989"/>
    </source>
</evidence>
<evidence type="ECO:0000256" key="4">
    <source>
        <dbReference type="ARBA" id="ARBA00022475"/>
    </source>
</evidence>
<keyword evidence="6 8" id="KW-1133">Transmembrane helix</keyword>
<dbReference type="RefSeq" id="WP_138128014.1">
    <property type="nucleotide sequence ID" value="NZ_SWLG01000013.1"/>
</dbReference>
<dbReference type="NCBIfam" id="TIGR00842">
    <property type="entry name" value="bcct"/>
    <property type="match status" value="1"/>
</dbReference>
<evidence type="ECO:0000256" key="2">
    <source>
        <dbReference type="ARBA" id="ARBA00005658"/>
    </source>
</evidence>
<dbReference type="PANTHER" id="PTHR30047">
    <property type="entry name" value="HIGH-AFFINITY CHOLINE TRANSPORT PROTEIN-RELATED"/>
    <property type="match status" value="1"/>
</dbReference>
<dbReference type="AlphaFoldDB" id="A0A5R9F5K8"/>
<evidence type="ECO:0000256" key="1">
    <source>
        <dbReference type="ARBA" id="ARBA00004651"/>
    </source>
</evidence>
<comment type="similarity">
    <text evidence="2">Belongs to the BCCT transporter (TC 2.A.15) family.</text>
</comment>
<dbReference type="Proteomes" id="UP000308230">
    <property type="component" value="Unassembled WGS sequence"/>
</dbReference>
<feature type="transmembrane region" description="Helical" evidence="8">
    <location>
        <begin position="140"/>
        <end position="158"/>
    </location>
</feature>
<organism evidence="9 10">
    <name type="scientific">Exobacillus caeni</name>
    <dbReference type="NCBI Taxonomy" id="2574798"/>
    <lineage>
        <taxon>Bacteria</taxon>
        <taxon>Bacillati</taxon>
        <taxon>Bacillota</taxon>
        <taxon>Bacilli</taxon>
        <taxon>Bacillales</taxon>
        <taxon>Guptibacillaceae</taxon>
        <taxon>Exobacillus</taxon>
    </lineage>
</organism>
<dbReference type="InterPro" id="IPR000060">
    <property type="entry name" value="BCCT_transptr"/>
</dbReference>
<feature type="transmembrane region" description="Helical" evidence="8">
    <location>
        <begin position="84"/>
        <end position="106"/>
    </location>
</feature>
<dbReference type="OrthoDB" id="9775735at2"/>
<keyword evidence="5 8" id="KW-0812">Transmembrane</keyword>
<evidence type="ECO:0000256" key="3">
    <source>
        <dbReference type="ARBA" id="ARBA00022448"/>
    </source>
</evidence>
<accession>A0A5R9F5K8</accession>
<comment type="subcellular location">
    <subcellularLocation>
        <location evidence="1">Cell membrane</location>
        <topology evidence="1">Multi-pass membrane protein</topology>
    </subcellularLocation>
</comment>
<evidence type="ECO:0000313" key="9">
    <source>
        <dbReference type="EMBL" id="TLS36103.1"/>
    </source>
</evidence>
<feature type="transmembrane region" description="Helical" evidence="8">
    <location>
        <begin position="312"/>
        <end position="329"/>
    </location>
</feature>
<feature type="transmembrane region" description="Helical" evidence="8">
    <location>
        <begin position="398"/>
        <end position="424"/>
    </location>
</feature>
<proteinExistence type="inferred from homology"/>
<feature type="transmembrane region" description="Helical" evidence="8">
    <location>
        <begin position="188"/>
        <end position="211"/>
    </location>
</feature>
<feature type="transmembrane region" description="Helical" evidence="8">
    <location>
        <begin position="7"/>
        <end position="25"/>
    </location>
</feature>
<evidence type="ECO:0000256" key="8">
    <source>
        <dbReference type="SAM" id="Phobius"/>
    </source>
</evidence>
<keyword evidence="10" id="KW-1185">Reference proteome</keyword>
<keyword evidence="4" id="KW-1003">Cell membrane</keyword>
<sequence>MESKSNIVFWFSAIIITLFVIWAAVSPESLGNNASAVFDFTTKAFGWFYLLAVLFFVLFCFYLAFSRFGKVRLGKDSDRPEYSFFTWIGMLFSAGFGVGLVFWGVAEPMQHYFAPPLGAPSQTTESAQVAMRYSFFHWGIHQWSVFTIVGLAIAYYQFRKGVPSLISNTFNPLIGDKGKNYLRKPIDILAVIATVTGVATSLGMGILQINGGLNHVFGIPNNAVYQLIITFVLLVLYLSSSTTGLNKGIKYLSNLNLSLALGLLLFVFIVGPTVFILDSFTLALGQYIQRFFEMSLRLTPYGGGTWVRDWTIFYWAWVIAWSPFVGAFIARVSRGRTIREFVFGVLIVPPFIAIVWLAVFGGSALHLDMFENTAIAEAVQNDVTVALFAMFEHFPFSFVLSILSMLLIFTFLVTSADSATYVLGMMTQNGKLNPSMMVKIIWGVLIAAIAAVLIISSGLQGLQTASLVAALPFTFILIIMCIALFKALRQDHRKQKVK</sequence>
<name>A0A5R9F5K8_9BACL</name>
<evidence type="ECO:0000256" key="7">
    <source>
        <dbReference type="ARBA" id="ARBA00023136"/>
    </source>
</evidence>
<comment type="caution">
    <text evidence="9">The sequence shown here is derived from an EMBL/GenBank/DDBJ whole genome shotgun (WGS) entry which is preliminary data.</text>
</comment>
<dbReference type="GO" id="GO:0005886">
    <property type="term" value="C:plasma membrane"/>
    <property type="evidence" value="ECO:0007669"/>
    <property type="project" value="UniProtKB-SubCell"/>
</dbReference>
<keyword evidence="3" id="KW-0813">Transport</keyword>
<evidence type="ECO:0000256" key="5">
    <source>
        <dbReference type="ARBA" id="ARBA00022692"/>
    </source>
</evidence>
<feature type="transmembrane region" description="Helical" evidence="8">
    <location>
        <begin position="257"/>
        <end position="277"/>
    </location>
</feature>
<dbReference type="Pfam" id="PF02028">
    <property type="entry name" value="BCCT"/>
    <property type="match status" value="1"/>
</dbReference>
<feature type="transmembrane region" description="Helical" evidence="8">
    <location>
        <begin position="223"/>
        <end position="245"/>
    </location>
</feature>
<feature type="transmembrane region" description="Helical" evidence="8">
    <location>
        <begin position="467"/>
        <end position="488"/>
    </location>
</feature>
<reference evidence="9 10" key="1">
    <citation type="submission" date="2019-04" db="EMBL/GenBank/DDBJ databases">
        <title>Bacillus caeni sp. nov., a bacterium isolated from mangrove sediment.</title>
        <authorList>
            <person name="Huang H."/>
            <person name="Mo K."/>
            <person name="Hu Y."/>
        </authorList>
    </citation>
    <scope>NUCLEOTIDE SEQUENCE [LARGE SCALE GENOMIC DNA]</scope>
    <source>
        <strain evidence="9 10">HB172195</strain>
    </source>
</reference>
<dbReference type="PANTHER" id="PTHR30047:SF7">
    <property type="entry name" value="HIGH-AFFINITY CHOLINE TRANSPORT PROTEIN"/>
    <property type="match status" value="1"/>
</dbReference>
<feature type="transmembrane region" description="Helical" evidence="8">
    <location>
        <begin position="436"/>
        <end position="455"/>
    </location>
</feature>
<protein>
    <submittedName>
        <fullName evidence="9">BCCT family transporter</fullName>
    </submittedName>
</protein>
<gene>
    <name evidence="9" type="ORF">FCL54_17100</name>
</gene>
<feature type="transmembrane region" description="Helical" evidence="8">
    <location>
        <begin position="341"/>
        <end position="360"/>
    </location>
</feature>
<feature type="transmembrane region" description="Helical" evidence="8">
    <location>
        <begin position="45"/>
        <end position="64"/>
    </location>
</feature>
<evidence type="ECO:0000313" key="10">
    <source>
        <dbReference type="Proteomes" id="UP000308230"/>
    </source>
</evidence>
<dbReference type="EMBL" id="SWLG01000013">
    <property type="protein sequence ID" value="TLS36103.1"/>
    <property type="molecule type" value="Genomic_DNA"/>
</dbReference>
<dbReference type="GO" id="GO:0022857">
    <property type="term" value="F:transmembrane transporter activity"/>
    <property type="evidence" value="ECO:0007669"/>
    <property type="project" value="InterPro"/>
</dbReference>
<keyword evidence="7 8" id="KW-0472">Membrane</keyword>